<reference evidence="2" key="1">
    <citation type="submission" date="2015-08" db="EMBL/GenBank/DDBJ databases">
        <title>Fjat-10028 dsm 16317.</title>
        <authorList>
            <person name="Liu B."/>
            <person name="Wang J."/>
            <person name="Zhu Y."/>
            <person name="Liu G."/>
            <person name="Chen Q."/>
            <person name="Chen Z."/>
            <person name="Lan J."/>
            <person name="Che J."/>
            <person name="Ge C."/>
            <person name="Shi H."/>
            <person name="Pan Z."/>
            <person name="Liu X."/>
        </authorList>
    </citation>
    <scope>NUCLEOTIDE SEQUENCE [LARGE SCALE GENOMIC DNA]</scope>
    <source>
        <strain evidence="2">DSM 16317</strain>
    </source>
</reference>
<accession>A0A0M0LNZ8</accession>
<evidence type="ECO:0000313" key="1">
    <source>
        <dbReference type="EMBL" id="KOO52612.1"/>
    </source>
</evidence>
<dbReference type="RefSeq" id="WP_053416759.1">
    <property type="nucleotide sequence ID" value="NZ_JBCMHV010000006.1"/>
</dbReference>
<dbReference type="AlphaFoldDB" id="A0A0M0LNZ8"/>
<evidence type="ECO:0000313" key="2">
    <source>
        <dbReference type="Proteomes" id="UP000036867"/>
    </source>
</evidence>
<keyword evidence="2" id="KW-1185">Reference proteome</keyword>
<organism evidence="1 2">
    <name type="scientific">Viridibacillus arvi</name>
    <dbReference type="NCBI Taxonomy" id="263475"/>
    <lineage>
        <taxon>Bacteria</taxon>
        <taxon>Bacillati</taxon>
        <taxon>Bacillota</taxon>
        <taxon>Bacilli</taxon>
        <taxon>Bacillales</taxon>
        <taxon>Caryophanaceae</taxon>
        <taxon>Viridibacillus</taxon>
    </lineage>
</organism>
<dbReference type="Proteomes" id="UP000036867">
    <property type="component" value="Unassembled WGS sequence"/>
</dbReference>
<dbReference type="EMBL" id="LILB01000001">
    <property type="protein sequence ID" value="KOO52612.1"/>
    <property type="molecule type" value="Genomic_DNA"/>
</dbReference>
<sequence>MKKVAVFSLIICLFSFPYAYFSLFQDFNNSSMKGYLLLLVISIILAFFGSLTNNSIAVLIGNTVSFIISYYFNSKMINIDSWDGYFKPIGSIRFLVVVSVINLIPQLVAINFAKSLNKKRIERTGILSKE</sequence>
<proteinExistence type="predicted"/>
<dbReference type="OrthoDB" id="2086750at2"/>
<name>A0A0M0LNZ8_9BACL</name>
<gene>
    <name evidence="1" type="ORF">AMD00_02470</name>
</gene>
<comment type="caution">
    <text evidence="1">The sequence shown here is derived from an EMBL/GenBank/DDBJ whole genome shotgun (WGS) entry which is preliminary data.</text>
</comment>
<protein>
    <submittedName>
        <fullName evidence="1">Uncharacterized protein</fullName>
    </submittedName>
</protein>